<keyword evidence="2" id="KW-0963">Cytoplasm</keyword>
<dbReference type="InterPro" id="IPR030045">
    <property type="entry name" value="CTNNAL1"/>
</dbReference>
<evidence type="ECO:0000313" key="4">
    <source>
        <dbReference type="EMBL" id="EFX76688.1"/>
    </source>
</evidence>
<dbReference type="SUPFAM" id="SSF47220">
    <property type="entry name" value="alpha-catenin/vinculin-like"/>
    <property type="match status" value="1"/>
</dbReference>
<feature type="region of interest" description="Disordered" evidence="3">
    <location>
        <begin position="92"/>
        <end position="116"/>
    </location>
</feature>
<dbReference type="KEGG" id="dpx:DAPPUDRAFT_248709"/>
<evidence type="ECO:0000313" key="5">
    <source>
        <dbReference type="Proteomes" id="UP000000305"/>
    </source>
</evidence>
<reference evidence="4 5" key="1">
    <citation type="journal article" date="2011" name="Science">
        <title>The ecoresponsive genome of Daphnia pulex.</title>
        <authorList>
            <person name="Colbourne J.K."/>
            <person name="Pfrender M.E."/>
            <person name="Gilbert D."/>
            <person name="Thomas W.K."/>
            <person name="Tucker A."/>
            <person name="Oakley T.H."/>
            <person name="Tokishita S."/>
            <person name="Aerts A."/>
            <person name="Arnold G.J."/>
            <person name="Basu M.K."/>
            <person name="Bauer D.J."/>
            <person name="Caceres C.E."/>
            <person name="Carmel L."/>
            <person name="Casola C."/>
            <person name="Choi J.H."/>
            <person name="Detter J.C."/>
            <person name="Dong Q."/>
            <person name="Dusheyko S."/>
            <person name="Eads B.D."/>
            <person name="Frohlich T."/>
            <person name="Geiler-Samerotte K.A."/>
            <person name="Gerlach D."/>
            <person name="Hatcher P."/>
            <person name="Jogdeo S."/>
            <person name="Krijgsveld J."/>
            <person name="Kriventseva E.V."/>
            <person name="Kultz D."/>
            <person name="Laforsch C."/>
            <person name="Lindquist E."/>
            <person name="Lopez J."/>
            <person name="Manak J.R."/>
            <person name="Muller J."/>
            <person name="Pangilinan J."/>
            <person name="Patwardhan R.P."/>
            <person name="Pitluck S."/>
            <person name="Pritham E.J."/>
            <person name="Rechtsteiner A."/>
            <person name="Rho M."/>
            <person name="Rogozin I.B."/>
            <person name="Sakarya O."/>
            <person name="Salamov A."/>
            <person name="Schaack S."/>
            <person name="Shapiro H."/>
            <person name="Shiga Y."/>
            <person name="Skalitzky C."/>
            <person name="Smith Z."/>
            <person name="Souvorov A."/>
            <person name="Sung W."/>
            <person name="Tang Z."/>
            <person name="Tsuchiya D."/>
            <person name="Tu H."/>
            <person name="Vos H."/>
            <person name="Wang M."/>
            <person name="Wolf Y.I."/>
            <person name="Yamagata H."/>
            <person name="Yamada T."/>
            <person name="Ye Y."/>
            <person name="Shaw J.R."/>
            <person name="Andrews J."/>
            <person name="Crease T.J."/>
            <person name="Tang H."/>
            <person name="Lucas S.M."/>
            <person name="Robertson H.M."/>
            <person name="Bork P."/>
            <person name="Koonin E.V."/>
            <person name="Zdobnov E.M."/>
            <person name="Grigoriev I.V."/>
            <person name="Lynch M."/>
            <person name="Boore J.L."/>
        </authorList>
    </citation>
    <scope>NUCLEOTIDE SEQUENCE [LARGE SCALE GENOMIC DNA]</scope>
</reference>
<dbReference type="AlphaFoldDB" id="E9GV23"/>
<dbReference type="PANTHER" id="PTHR46342">
    <property type="entry name" value="ALPHA-CATULIN"/>
    <property type="match status" value="1"/>
</dbReference>
<dbReference type="Gene3D" id="1.20.120.230">
    <property type="entry name" value="Alpha-catenin/vinculin-like"/>
    <property type="match status" value="1"/>
</dbReference>
<dbReference type="STRING" id="6669.E9GV23"/>
<accession>E9GV23</accession>
<evidence type="ECO:0000256" key="2">
    <source>
        <dbReference type="ARBA" id="ARBA00022490"/>
    </source>
</evidence>
<dbReference type="EMBL" id="GL732567">
    <property type="protein sequence ID" value="EFX76688.1"/>
    <property type="molecule type" value="Genomic_DNA"/>
</dbReference>
<dbReference type="GO" id="GO:0005737">
    <property type="term" value="C:cytoplasm"/>
    <property type="evidence" value="ECO:0007669"/>
    <property type="project" value="UniProtKB-SubCell"/>
</dbReference>
<dbReference type="InterPro" id="IPR036723">
    <property type="entry name" value="Alpha-catenin/vinculin-like_sf"/>
</dbReference>
<comment type="subcellular location">
    <subcellularLocation>
        <location evidence="1">Cytoplasm</location>
    </subcellularLocation>
</comment>
<dbReference type="GO" id="GO:0051015">
    <property type="term" value="F:actin filament binding"/>
    <property type="evidence" value="ECO:0007669"/>
    <property type="project" value="InterPro"/>
</dbReference>
<dbReference type="eggNOG" id="KOG3681">
    <property type="taxonomic scope" value="Eukaryota"/>
</dbReference>
<gene>
    <name evidence="4" type="ORF">DAPPUDRAFT_248709</name>
</gene>
<dbReference type="OrthoDB" id="9933814at2759"/>
<dbReference type="GO" id="GO:0007266">
    <property type="term" value="P:Rho protein signal transduction"/>
    <property type="evidence" value="ECO:0007669"/>
    <property type="project" value="InterPro"/>
</dbReference>
<dbReference type="Proteomes" id="UP000000305">
    <property type="component" value="Unassembled WGS sequence"/>
</dbReference>
<sequence length="140" mass="15325">MARVSSPFGPTTITVAVLTFKSENPLAQAIVVMALLPVTVAPEAGWLENLTCLRHPECTSSRENRDTVFCHMRRAIDLVHYVVKDGLLQSSSDHVSDARTPGNGPNSSSMSNQPKEFKKRYSEVGCYMNDSQSSSPSQSH</sequence>
<evidence type="ECO:0000256" key="1">
    <source>
        <dbReference type="ARBA" id="ARBA00004496"/>
    </source>
</evidence>
<evidence type="ECO:0000256" key="3">
    <source>
        <dbReference type="SAM" id="MobiDB-lite"/>
    </source>
</evidence>
<name>E9GV23_DAPPU</name>
<protein>
    <submittedName>
        <fullName evidence="4">Uncharacterized protein</fullName>
    </submittedName>
</protein>
<keyword evidence="5" id="KW-1185">Reference proteome</keyword>
<dbReference type="InParanoid" id="E9GV23"/>
<organism evidence="4 5">
    <name type="scientific">Daphnia pulex</name>
    <name type="common">Water flea</name>
    <dbReference type="NCBI Taxonomy" id="6669"/>
    <lineage>
        <taxon>Eukaryota</taxon>
        <taxon>Metazoa</taxon>
        <taxon>Ecdysozoa</taxon>
        <taxon>Arthropoda</taxon>
        <taxon>Crustacea</taxon>
        <taxon>Branchiopoda</taxon>
        <taxon>Diplostraca</taxon>
        <taxon>Cladocera</taxon>
        <taxon>Anomopoda</taxon>
        <taxon>Daphniidae</taxon>
        <taxon>Daphnia</taxon>
    </lineage>
</organism>
<feature type="compositionally biased region" description="Low complexity" evidence="3">
    <location>
        <begin position="101"/>
        <end position="112"/>
    </location>
</feature>
<dbReference type="HOGENOM" id="CLU_1837118_0_0_1"/>
<dbReference type="PANTHER" id="PTHR46342:SF1">
    <property type="entry name" value="ALPHA-CATULIN"/>
    <property type="match status" value="1"/>
</dbReference>
<dbReference type="GO" id="GO:0007155">
    <property type="term" value="P:cell adhesion"/>
    <property type="evidence" value="ECO:0007669"/>
    <property type="project" value="InterPro"/>
</dbReference>
<proteinExistence type="predicted"/>